<keyword evidence="1" id="KW-0175">Coiled coil</keyword>
<feature type="compositionally biased region" description="Polar residues" evidence="2">
    <location>
        <begin position="10"/>
        <end position="31"/>
    </location>
</feature>
<sequence length="268" mass="29714">MATRIIPITIQRSADSSNNVNTKSSPIPTTISAPAPVPEPVPVQLPVSEPIPLPPPSPSPSPPSEAASNTITSIASNDEMSTNSRNFPAPFIRKQSIDDFNEQVVHILDEVEKRVEQLREAASMLEQEKEQILDMLNSVSLNSELLRLGQGDREDITAITNRLAARTKTVDVVVNTPRSAEQQRALTSVNSLIEGVVQKMHDDMQAGKETCRRYLNACNPDQPDGPIDQKFQAQLIECTADDQKKIRRKLAQIISQFERAERTFSPQW</sequence>
<evidence type="ECO:0000313" key="3">
    <source>
        <dbReference type="EMBL" id="VDM63656.1"/>
    </source>
</evidence>
<evidence type="ECO:0000256" key="2">
    <source>
        <dbReference type="SAM" id="MobiDB-lite"/>
    </source>
</evidence>
<dbReference type="GO" id="GO:0051087">
    <property type="term" value="F:protein-folding chaperone binding"/>
    <property type="evidence" value="ECO:0007669"/>
    <property type="project" value="InterPro"/>
</dbReference>
<dbReference type="GO" id="GO:0050821">
    <property type="term" value="P:protein stabilization"/>
    <property type="evidence" value="ECO:0007669"/>
    <property type="project" value="TreeGrafter"/>
</dbReference>
<feature type="region of interest" description="Disordered" evidence="2">
    <location>
        <begin position="1"/>
        <end position="69"/>
    </location>
</feature>
<feature type="compositionally biased region" description="Pro residues" evidence="2">
    <location>
        <begin position="35"/>
        <end position="63"/>
    </location>
</feature>
<evidence type="ECO:0000313" key="5">
    <source>
        <dbReference type="WBParaSite" id="ACOC_0001207001-mRNA-1"/>
    </source>
</evidence>
<dbReference type="WBParaSite" id="ACOC_0001207001-mRNA-1">
    <property type="protein sequence ID" value="ACOC_0001207001-mRNA-1"/>
    <property type="gene ID" value="ACOC_0001207001"/>
</dbReference>
<dbReference type="PANTHER" id="PTHR12334">
    <property type="entry name" value="BAG FAMILY MOLECULAR CHAPERONE REGULATOR 2"/>
    <property type="match status" value="1"/>
</dbReference>
<gene>
    <name evidence="3" type="ORF">ACOC_LOCUS12071</name>
</gene>
<proteinExistence type="predicted"/>
<dbReference type="GO" id="GO:0000774">
    <property type="term" value="F:adenyl-nucleotide exchange factor activity"/>
    <property type="evidence" value="ECO:0007669"/>
    <property type="project" value="InterPro"/>
</dbReference>
<feature type="coiled-coil region" evidence="1">
    <location>
        <begin position="101"/>
        <end position="135"/>
    </location>
</feature>
<dbReference type="STRING" id="334426.A0A0R3PZQ4"/>
<dbReference type="AlphaFoldDB" id="A0A0R3PZQ4"/>
<organism evidence="5">
    <name type="scientific">Angiostrongylus costaricensis</name>
    <name type="common">Nematode worm</name>
    <dbReference type="NCBI Taxonomy" id="334426"/>
    <lineage>
        <taxon>Eukaryota</taxon>
        <taxon>Metazoa</taxon>
        <taxon>Ecdysozoa</taxon>
        <taxon>Nematoda</taxon>
        <taxon>Chromadorea</taxon>
        <taxon>Rhabditida</taxon>
        <taxon>Rhabditina</taxon>
        <taxon>Rhabditomorpha</taxon>
        <taxon>Strongyloidea</taxon>
        <taxon>Metastrongylidae</taxon>
        <taxon>Angiostrongylus</taxon>
    </lineage>
</organism>
<protein>
    <submittedName>
        <fullName evidence="5">BAG family molecular chaperone regulator 2</fullName>
    </submittedName>
</protein>
<keyword evidence="4" id="KW-1185">Reference proteome</keyword>
<evidence type="ECO:0000256" key="1">
    <source>
        <dbReference type="SAM" id="Coils"/>
    </source>
</evidence>
<accession>A0A0R3PZQ4</accession>
<dbReference type="InterPro" id="IPR037689">
    <property type="entry name" value="BAG2"/>
</dbReference>
<reference evidence="3 4" key="2">
    <citation type="submission" date="2018-11" db="EMBL/GenBank/DDBJ databases">
        <authorList>
            <consortium name="Pathogen Informatics"/>
        </authorList>
    </citation>
    <scope>NUCLEOTIDE SEQUENCE [LARGE SCALE GENOMIC DNA]</scope>
    <source>
        <strain evidence="3 4">Costa Rica</strain>
    </source>
</reference>
<dbReference type="PANTHER" id="PTHR12334:SF6">
    <property type="entry name" value="BAG FAMILY MOLECULAR CHAPERONE REGULATOR 2"/>
    <property type="match status" value="1"/>
</dbReference>
<dbReference type="OMA" id="RDENCHE"/>
<dbReference type="OrthoDB" id="6284251at2759"/>
<dbReference type="Gene3D" id="1.20.58.890">
    <property type="match status" value="1"/>
</dbReference>
<reference evidence="5" key="1">
    <citation type="submission" date="2017-02" db="UniProtKB">
        <authorList>
            <consortium name="WormBaseParasite"/>
        </authorList>
    </citation>
    <scope>IDENTIFICATION</scope>
</reference>
<dbReference type="EMBL" id="UYYA01004886">
    <property type="protein sequence ID" value="VDM63656.1"/>
    <property type="molecule type" value="Genomic_DNA"/>
</dbReference>
<evidence type="ECO:0000313" key="4">
    <source>
        <dbReference type="Proteomes" id="UP000267027"/>
    </source>
</evidence>
<name>A0A0R3PZQ4_ANGCS</name>
<dbReference type="Proteomes" id="UP000267027">
    <property type="component" value="Unassembled WGS sequence"/>
</dbReference>